<keyword evidence="1" id="KW-1133">Transmembrane helix</keyword>
<dbReference type="PANTHER" id="PTHR40761:SF1">
    <property type="entry name" value="CONSERVED INTEGRAL MEMBRANE ALANINE VALINE AND LEUCINE RICH PROTEIN-RELATED"/>
    <property type="match status" value="1"/>
</dbReference>
<dbReference type="NCBIfam" id="NF038012">
    <property type="entry name" value="DMT_1"/>
    <property type="match status" value="1"/>
</dbReference>
<feature type="transmembrane region" description="Helical" evidence="1">
    <location>
        <begin position="76"/>
        <end position="96"/>
    </location>
</feature>
<feature type="transmembrane region" description="Helical" evidence="1">
    <location>
        <begin position="162"/>
        <end position="181"/>
    </location>
</feature>
<feature type="transmembrane region" description="Helical" evidence="1">
    <location>
        <begin position="136"/>
        <end position="155"/>
    </location>
</feature>
<dbReference type="Proteomes" id="UP001059597">
    <property type="component" value="Chromosome"/>
</dbReference>
<organism evidence="3 4">
    <name type="scientific">Streptomyces nigrescens</name>
    <dbReference type="NCBI Taxonomy" id="1920"/>
    <lineage>
        <taxon>Bacteria</taxon>
        <taxon>Bacillati</taxon>
        <taxon>Actinomycetota</taxon>
        <taxon>Actinomycetes</taxon>
        <taxon>Kitasatosporales</taxon>
        <taxon>Streptomycetaceae</taxon>
        <taxon>Streptomyces</taxon>
    </lineage>
</organism>
<name>A0ABM7ZVK4_STRNI</name>
<protein>
    <recommendedName>
        <fullName evidence="5">Integral membrane protein</fullName>
    </recommendedName>
</protein>
<evidence type="ECO:0000313" key="4">
    <source>
        <dbReference type="Proteomes" id="UP001059597"/>
    </source>
</evidence>
<dbReference type="PANTHER" id="PTHR40761">
    <property type="entry name" value="CONSERVED INTEGRAL MEMBRANE ALANINE VALINE AND LEUCINE RICH PROTEIN-RELATED"/>
    <property type="match status" value="1"/>
</dbReference>
<feature type="chain" id="PRO_5047198488" description="Integral membrane protein" evidence="2">
    <location>
        <begin position="21"/>
        <end position="301"/>
    </location>
</feature>
<gene>
    <name evidence="3" type="ORF">HEK616_38880</name>
</gene>
<evidence type="ECO:0000256" key="2">
    <source>
        <dbReference type="SAM" id="SignalP"/>
    </source>
</evidence>
<feature type="transmembrane region" description="Helical" evidence="1">
    <location>
        <begin position="201"/>
        <end position="220"/>
    </location>
</feature>
<feature type="transmembrane region" description="Helical" evidence="1">
    <location>
        <begin position="105"/>
        <end position="124"/>
    </location>
</feature>
<dbReference type="InterPro" id="IPR037185">
    <property type="entry name" value="EmrE-like"/>
</dbReference>
<proteinExistence type="predicted"/>
<keyword evidence="4" id="KW-1185">Reference proteome</keyword>
<evidence type="ECO:0000313" key="3">
    <source>
        <dbReference type="EMBL" id="BDM70401.1"/>
    </source>
</evidence>
<reference evidence="3" key="1">
    <citation type="submission" date="2022-06" db="EMBL/GenBank/DDBJ databases">
        <title>Complete genome sequence of Streptomyces nigrescens HEK616.</title>
        <authorList>
            <person name="Asamizu S."/>
            <person name="Onaka H."/>
        </authorList>
    </citation>
    <scope>NUCLEOTIDE SEQUENCE</scope>
    <source>
        <strain evidence="3">HEK616</strain>
    </source>
</reference>
<keyword evidence="1" id="KW-0812">Transmembrane</keyword>
<keyword evidence="1" id="KW-0472">Membrane</keyword>
<sequence>MATWPAVLFALLAAASNALATVLQRRAARTVPLAPGLRLGLLVDLLHRAAWLGGMLAVIAAACFQALALSQGALSVVQPIFVLELPLALLIGRLLLGGRISRDGWTGVALIVVGLGSALAAAAPTIGTDHAPLDRWVLALAVCAAVIGTAVGAALRRGAGGVRAACFAAAAAVSYALTAALMKDATHAWQTGGPASFFASWQTYGFAAVGVGALFLFENAMQSGPLTASQPVLTLGDALVSLSLGVTLFDERVRTGWWLIPECAGIALVLWGARCLSRVALARDLVAGKETPSVVSDRPAC</sequence>
<dbReference type="Gene3D" id="1.10.3730.20">
    <property type="match status" value="1"/>
</dbReference>
<dbReference type="SUPFAM" id="SSF103481">
    <property type="entry name" value="Multidrug resistance efflux transporter EmrE"/>
    <property type="match status" value="1"/>
</dbReference>
<accession>A0ABM7ZVK4</accession>
<dbReference type="EMBL" id="AP026073">
    <property type="protein sequence ID" value="BDM70401.1"/>
    <property type="molecule type" value="Genomic_DNA"/>
</dbReference>
<evidence type="ECO:0000256" key="1">
    <source>
        <dbReference type="SAM" id="Phobius"/>
    </source>
</evidence>
<feature type="signal peptide" evidence="2">
    <location>
        <begin position="1"/>
        <end position="20"/>
    </location>
</feature>
<feature type="transmembrane region" description="Helical" evidence="1">
    <location>
        <begin position="51"/>
        <end position="70"/>
    </location>
</feature>
<dbReference type="RefSeq" id="WP_261954150.1">
    <property type="nucleotide sequence ID" value="NZ_AP026073.1"/>
</dbReference>
<keyword evidence="2" id="KW-0732">Signal</keyword>
<evidence type="ECO:0008006" key="5">
    <source>
        <dbReference type="Google" id="ProtNLM"/>
    </source>
</evidence>